<dbReference type="Gene3D" id="1.10.10.60">
    <property type="entry name" value="Homeodomain-like"/>
    <property type="match status" value="1"/>
</dbReference>
<evidence type="ECO:0000313" key="2">
    <source>
        <dbReference type="EMBL" id="MBP3963151.1"/>
    </source>
</evidence>
<sequence>MNYKNGRDVLPPRLLEELQRYIQGELIYVPKQQSERAAWGEKSGSRIIIGQRNEEIYRRYADGSTVQELERQYHLSGDSIRKIILKLRSASAFPLDEGDAVEAPTAYEAVQAVKH</sequence>
<dbReference type="PANTHER" id="PTHR37812:SF1">
    <property type="entry name" value="MU-LIKE PROPHAGE FLUMU PROTEIN C"/>
    <property type="match status" value="1"/>
</dbReference>
<dbReference type="NCBIfam" id="NF040785">
    <property type="entry name" value="CD3324_fam"/>
    <property type="match status" value="1"/>
</dbReference>
<dbReference type="InterPro" id="IPR052411">
    <property type="entry name" value="c-mor_Regulatory_Protein"/>
</dbReference>
<gene>
    <name evidence="2" type="ORF">I8J30_10610</name>
</gene>
<dbReference type="Pfam" id="PF08765">
    <property type="entry name" value="Mor"/>
    <property type="match status" value="1"/>
</dbReference>
<reference evidence="2 3" key="1">
    <citation type="submission" date="2021-04" db="EMBL/GenBank/DDBJ databases">
        <title>Paenibacillus sp. DLE-14 whole genome sequence.</title>
        <authorList>
            <person name="Ham Y.J."/>
        </authorList>
    </citation>
    <scope>NUCLEOTIDE SEQUENCE [LARGE SCALE GENOMIC DNA]</scope>
    <source>
        <strain evidence="2 3">DLE-14</strain>
    </source>
</reference>
<protein>
    <recommendedName>
        <fullName evidence="1">Mor transcription activator domain-containing protein</fullName>
    </recommendedName>
</protein>
<keyword evidence="3" id="KW-1185">Reference proteome</keyword>
<evidence type="ECO:0000259" key="1">
    <source>
        <dbReference type="Pfam" id="PF08765"/>
    </source>
</evidence>
<organism evidence="2 3">
    <name type="scientific">Paenibacillus lignilyticus</name>
    <dbReference type="NCBI Taxonomy" id="1172615"/>
    <lineage>
        <taxon>Bacteria</taxon>
        <taxon>Bacillati</taxon>
        <taxon>Bacillota</taxon>
        <taxon>Bacilli</taxon>
        <taxon>Bacillales</taxon>
        <taxon>Paenibacillaceae</taxon>
        <taxon>Paenibacillus</taxon>
    </lineage>
</organism>
<dbReference type="Proteomes" id="UP000673394">
    <property type="component" value="Unassembled WGS sequence"/>
</dbReference>
<dbReference type="SUPFAM" id="SSF46689">
    <property type="entry name" value="Homeodomain-like"/>
    <property type="match status" value="1"/>
</dbReference>
<name>A0ABS5CAY3_9BACL</name>
<feature type="domain" description="Mor transcription activator" evidence="1">
    <location>
        <begin position="15"/>
        <end position="89"/>
    </location>
</feature>
<dbReference type="RefSeq" id="WP_210658026.1">
    <property type="nucleotide sequence ID" value="NZ_JAGKSP010000003.1"/>
</dbReference>
<proteinExistence type="predicted"/>
<dbReference type="InterPro" id="IPR049739">
    <property type="entry name" value="YraL-like"/>
</dbReference>
<accession>A0ABS5CAY3</accession>
<evidence type="ECO:0000313" key="3">
    <source>
        <dbReference type="Proteomes" id="UP000673394"/>
    </source>
</evidence>
<dbReference type="EMBL" id="JAGKSP010000003">
    <property type="protein sequence ID" value="MBP3963151.1"/>
    <property type="molecule type" value="Genomic_DNA"/>
</dbReference>
<dbReference type="InterPro" id="IPR009057">
    <property type="entry name" value="Homeodomain-like_sf"/>
</dbReference>
<comment type="caution">
    <text evidence="2">The sequence shown here is derived from an EMBL/GenBank/DDBJ whole genome shotgun (WGS) entry which is preliminary data.</text>
</comment>
<dbReference type="InterPro" id="IPR014875">
    <property type="entry name" value="Mor_transcription_activator"/>
</dbReference>
<dbReference type="PANTHER" id="PTHR37812">
    <property type="entry name" value="MU-LIKE PROPHAGE FLUMU PROTEIN C"/>
    <property type="match status" value="1"/>
</dbReference>